<dbReference type="GO" id="GO:0008270">
    <property type="term" value="F:zinc ion binding"/>
    <property type="evidence" value="ECO:0007669"/>
    <property type="project" value="UniProtKB-KW"/>
</dbReference>
<dbReference type="AlphaFoldDB" id="A0AAV3SF45"/>
<sequence>MSWRYYEKSTPKDVEDGIEAQSKRGDIGEQWWSRRFVDVVESYSKSTRITRGKRYARKGQVVELTVENGLVSASVQGSQSTPYDITIRGDALAEATWRELEQVMADRAVFAAQLLTEEMPADIEEVFEACDVSLFPETYSDMATTCSCPDSADPCKHLAAVFYILAERFDDDPFLIFRWRGRSRDTLLDRLQELRSVDGESAPETVTFEKGDDRPIGECFDGFWTAGESIEEVHIRSGTADVADATLRQLGQPPTGLGPVHETITEYYTEMADD</sequence>
<keyword evidence="5" id="KW-1185">Reference proteome</keyword>
<dbReference type="PANTHER" id="PTHR38133:SF1">
    <property type="entry name" value="SLR1429 PROTEIN"/>
    <property type="match status" value="1"/>
</dbReference>
<dbReference type="Proteomes" id="UP000830542">
    <property type="component" value="Plasmid unnamed1"/>
</dbReference>
<dbReference type="PANTHER" id="PTHR38133">
    <property type="entry name" value="SLR1429 PROTEIN"/>
    <property type="match status" value="1"/>
</dbReference>
<dbReference type="Pfam" id="PF04434">
    <property type="entry name" value="SWIM"/>
    <property type="match status" value="1"/>
</dbReference>
<evidence type="ECO:0000259" key="2">
    <source>
        <dbReference type="PROSITE" id="PS50966"/>
    </source>
</evidence>
<keyword evidence="4" id="KW-0614">Plasmid</keyword>
<name>A0AAV3SF45_HALDO</name>
<evidence type="ECO:0000313" key="3">
    <source>
        <dbReference type="EMBL" id="GAA0458017.1"/>
    </source>
</evidence>
<evidence type="ECO:0000313" key="6">
    <source>
        <dbReference type="Proteomes" id="UP001500962"/>
    </source>
</evidence>
<evidence type="ECO:0000256" key="1">
    <source>
        <dbReference type="PROSITE-ProRule" id="PRU00325"/>
    </source>
</evidence>
<organism evidence="3 6">
    <name type="scientific">Halococcus dombrowskii</name>
    <dbReference type="NCBI Taxonomy" id="179637"/>
    <lineage>
        <taxon>Archaea</taxon>
        <taxon>Methanobacteriati</taxon>
        <taxon>Methanobacteriota</taxon>
        <taxon>Stenosarchaea group</taxon>
        <taxon>Halobacteria</taxon>
        <taxon>Halobacteriales</taxon>
        <taxon>Halococcaceae</taxon>
        <taxon>Halococcus</taxon>
    </lineage>
</organism>
<gene>
    <name evidence="3" type="ORF">GCM10008985_12730</name>
    <name evidence="4" type="ORF">MUK72_15695</name>
</gene>
<dbReference type="EMBL" id="CP095006">
    <property type="protein sequence ID" value="UOO96637.1"/>
    <property type="molecule type" value="Genomic_DNA"/>
</dbReference>
<dbReference type="EMBL" id="BAAADN010000021">
    <property type="protein sequence ID" value="GAA0458017.1"/>
    <property type="molecule type" value="Genomic_DNA"/>
</dbReference>
<geneLocation type="plasmid" evidence="4 5">
    <name>unnamed1</name>
</geneLocation>
<keyword evidence="1" id="KW-0479">Metal-binding</keyword>
<accession>A0AAV3SF45</accession>
<dbReference type="GeneID" id="71763321"/>
<keyword evidence="1" id="KW-0863">Zinc-finger</keyword>
<evidence type="ECO:0000313" key="4">
    <source>
        <dbReference type="EMBL" id="UOO96637.1"/>
    </source>
</evidence>
<reference evidence="3" key="1">
    <citation type="journal article" date="2014" name="Int. J. Syst. Evol. Microbiol.">
        <title>Complete genome sequence of Corynebacterium casei LMG S-19264T (=DSM 44701T), isolated from a smear-ripened cheese.</title>
        <authorList>
            <consortium name="US DOE Joint Genome Institute (JGI-PGF)"/>
            <person name="Walter F."/>
            <person name="Albersmeier A."/>
            <person name="Kalinowski J."/>
            <person name="Ruckert C."/>
        </authorList>
    </citation>
    <scope>NUCLEOTIDE SEQUENCE</scope>
    <source>
        <strain evidence="3">JCM 12289</strain>
    </source>
</reference>
<reference evidence="3" key="3">
    <citation type="submission" date="2023-12" db="EMBL/GenBank/DDBJ databases">
        <authorList>
            <person name="Sun Q."/>
            <person name="Inoue M."/>
        </authorList>
    </citation>
    <scope>NUCLEOTIDE SEQUENCE</scope>
    <source>
        <strain evidence="3">JCM 12289</strain>
    </source>
</reference>
<dbReference type="InterPro" id="IPR007527">
    <property type="entry name" value="Znf_SWIM"/>
</dbReference>
<dbReference type="Proteomes" id="UP001500962">
    <property type="component" value="Unassembled WGS sequence"/>
</dbReference>
<keyword evidence="1" id="KW-0862">Zinc</keyword>
<protein>
    <submittedName>
        <fullName evidence="3">SWIM zinc finger family protein</fullName>
    </submittedName>
</protein>
<proteinExistence type="predicted"/>
<dbReference type="PROSITE" id="PS50966">
    <property type="entry name" value="ZF_SWIM"/>
    <property type="match status" value="1"/>
</dbReference>
<reference evidence="4" key="2">
    <citation type="submission" date="2022-04" db="EMBL/GenBank/DDBJ databases">
        <title>Sequencing and genomic assembly of Halococcus dombrowskii.</title>
        <authorList>
            <person name="Lim S.W."/>
            <person name="MacLea K.S."/>
        </authorList>
    </citation>
    <scope>NUCLEOTIDE SEQUENCE</scope>
    <source>
        <strain evidence="4">H4</strain>
        <plasmid evidence="4">unnamed1</plasmid>
    </source>
</reference>
<dbReference type="RefSeq" id="WP_244705542.1">
    <property type="nucleotide sequence ID" value="NZ_BAAADN010000021.1"/>
</dbReference>
<feature type="domain" description="SWIM-type" evidence="2">
    <location>
        <begin position="130"/>
        <end position="166"/>
    </location>
</feature>
<dbReference type="KEGG" id="hdo:MUK72_15695"/>
<evidence type="ECO:0000313" key="5">
    <source>
        <dbReference type="Proteomes" id="UP000830542"/>
    </source>
</evidence>